<reference evidence="1" key="2">
    <citation type="journal article" date="2022" name="New Phytol.">
        <title>Evolutionary transition to the ectomycorrhizal habit in the genomes of a hyperdiverse lineage of mushroom-forming fungi.</title>
        <authorList>
            <person name="Looney B."/>
            <person name="Miyauchi S."/>
            <person name="Morin E."/>
            <person name="Drula E."/>
            <person name="Courty P.E."/>
            <person name="Kohler A."/>
            <person name="Kuo A."/>
            <person name="LaButti K."/>
            <person name="Pangilinan J."/>
            <person name="Lipzen A."/>
            <person name="Riley R."/>
            <person name="Andreopoulos W."/>
            <person name="He G."/>
            <person name="Johnson J."/>
            <person name="Nolan M."/>
            <person name="Tritt A."/>
            <person name="Barry K.W."/>
            <person name="Grigoriev I.V."/>
            <person name="Nagy L.G."/>
            <person name="Hibbett D."/>
            <person name="Henrissat B."/>
            <person name="Matheny P.B."/>
            <person name="Labbe J."/>
            <person name="Martin F.M."/>
        </authorList>
    </citation>
    <scope>NUCLEOTIDE SEQUENCE</scope>
    <source>
        <strain evidence="1">HHB10654</strain>
    </source>
</reference>
<organism evidence="1 2">
    <name type="scientific">Artomyces pyxidatus</name>
    <dbReference type="NCBI Taxonomy" id="48021"/>
    <lineage>
        <taxon>Eukaryota</taxon>
        <taxon>Fungi</taxon>
        <taxon>Dikarya</taxon>
        <taxon>Basidiomycota</taxon>
        <taxon>Agaricomycotina</taxon>
        <taxon>Agaricomycetes</taxon>
        <taxon>Russulales</taxon>
        <taxon>Auriscalpiaceae</taxon>
        <taxon>Artomyces</taxon>
    </lineage>
</organism>
<sequence length="116" mass="12638">MSDSDELWLGCHLTCGTLIDFDSVPLALKKRAFLALASMVKKEGEYVAAGRDNEPAGGARYEEDIETAVAFQIITDLCRINDISLKDAESDALLVGGRWDDPGSENISLDTILFDL</sequence>
<gene>
    <name evidence="1" type="ORF">BV25DRAFT_1840602</name>
</gene>
<reference evidence="1" key="1">
    <citation type="submission" date="2021-03" db="EMBL/GenBank/DDBJ databases">
        <authorList>
            <consortium name="DOE Joint Genome Institute"/>
            <person name="Ahrendt S."/>
            <person name="Looney B.P."/>
            <person name="Miyauchi S."/>
            <person name="Morin E."/>
            <person name="Drula E."/>
            <person name="Courty P.E."/>
            <person name="Chicoki N."/>
            <person name="Fauchery L."/>
            <person name="Kohler A."/>
            <person name="Kuo A."/>
            <person name="Labutti K."/>
            <person name="Pangilinan J."/>
            <person name="Lipzen A."/>
            <person name="Riley R."/>
            <person name="Andreopoulos W."/>
            <person name="He G."/>
            <person name="Johnson J."/>
            <person name="Barry K.W."/>
            <person name="Grigoriev I.V."/>
            <person name="Nagy L."/>
            <person name="Hibbett D."/>
            <person name="Henrissat B."/>
            <person name="Matheny P.B."/>
            <person name="Labbe J."/>
            <person name="Martin F."/>
        </authorList>
    </citation>
    <scope>NUCLEOTIDE SEQUENCE</scope>
    <source>
        <strain evidence="1">HHB10654</strain>
    </source>
</reference>
<accession>A0ACB8SQY7</accession>
<keyword evidence="2" id="KW-1185">Reference proteome</keyword>
<dbReference type="EMBL" id="MU277230">
    <property type="protein sequence ID" value="KAI0058918.1"/>
    <property type="molecule type" value="Genomic_DNA"/>
</dbReference>
<dbReference type="Proteomes" id="UP000814140">
    <property type="component" value="Unassembled WGS sequence"/>
</dbReference>
<name>A0ACB8SQY7_9AGAM</name>
<evidence type="ECO:0000313" key="1">
    <source>
        <dbReference type="EMBL" id="KAI0058918.1"/>
    </source>
</evidence>
<evidence type="ECO:0000313" key="2">
    <source>
        <dbReference type="Proteomes" id="UP000814140"/>
    </source>
</evidence>
<comment type="caution">
    <text evidence="1">The sequence shown here is derived from an EMBL/GenBank/DDBJ whole genome shotgun (WGS) entry which is preliminary data.</text>
</comment>
<proteinExistence type="predicted"/>
<protein>
    <submittedName>
        <fullName evidence="1">Uncharacterized protein</fullName>
    </submittedName>
</protein>